<keyword evidence="7" id="KW-0067">ATP-binding</keyword>
<feature type="domain" description="PAS" evidence="11">
    <location>
        <begin position="240"/>
        <end position="310"/>
    </location>
</feature>
<evidence type="ECO:0000313" key="14">
    <source>
        <dbReference type="EMBL" id="MBD2863820.1"/>
    </source>
</evidence>
<evidence type="ECO:0000256" key="7">
    <source>
        <dbReference type="ARBA" id="ARBA00022840"/>
    </source>
</evidence>
<dbReference type="AlphaFoldDB" id="A0A927C9Y5"/>
<dbReference type="CDD" id="cd00082">
    <property type="entry name" value="HisKA"/>
    <property type="match status" value="1"/>
</dbReference>
<evidence type="ECO:0000259" key="13">
    <source>
        <dbReference type="PROSITE" id="PS50924"/>
    </source>
</evidence>
<feature type="transmembrane region" description="Helical" evidence="9">
    <location>
        <begin position="74"/>
        <end position="93"/>
    </location>
</feature>
<keyword evidence="8" id="KW-0902">Two-component regulatory system</keyword>
<dbReference type="InterPro" id="IPR013767">
    <property type="entry name" value="PAS_fold"/>
</dbReference>
<evidence type="ECO:0000256" key="8">
    <source>
        <dbReference type="ARBA" id="ARBA00023012"/>
    </source>
</evidence>
<evidence type="ECO:0000256" key="2">
    <source>
        <dbReference type="ARBA" id="ARBA00012438"/>
    </source>
</evidence>
<evidence type="ECO:0000256" key="9">
    <source>
        <dbReference type="PROSITE-ProRule" id="PRU00244"/>
    </source>
</evidence>
<evidence type="ECO:0000256" key="4">
    <source>
        <dbReference type="ARBA" id="ARBA00022679"/>
    </source>
</evidence>
<sequence>MEIIAETYNGWLILFSFAVAVVSSYTVVTLIGRLGYRKDQLRIFTSAFMNSIGLWAVHYIALTAYGLPLPADQLFPFFFLSVTISFCTSYAAMSLFSGSSPGQDNLIAGSLLIGSGIMAIPFIGMQALRVYTEVEYDPLWIGFAWLLASVDAYSSVWLAYRLRRHGFVWRLACSFLMGIGIIGVHFTFIYGTTFRSTMPGMESWSISVNQLFASAVGMAALFILGICVMMVLVNQRLREAEQKFSSLFENSPDLVLFIDREGDIVRSNPKASEIAGYDRSELTGRKLIELISPEERKQAQESFIKAMSGYGHELEIGVVAKSGERVELWVSSIPMIFDGIREGICVIAKNITADKKMKEELKRLTERHELILNTMVDGVYGLDMDRRTVFWNKAAEAMTGFAAEELIGRKAHGYVHHSYPDGSPYEEDDCPVYSVLEDPRTHTISEDMLWRKDGTSFFVEYTVSPIVGSSSDSAAAVVTFRDITERKRHEKALLQSEAQYRTLVENLPDALIVVKEDKSVYANDTAVRMLGGSRKEDVLRRTVFEKLSPECMELDRLIQAPEREEQLPLQSSEHRFKRPDGQMRDIDIITFSAWYEGSPARYMLMRDVTELKQARELIQRSEKLAVAGELAAGIAHEIRNPLTAIKGFIQLMKERIAPSYYEVIQSEISRIELITGELLMLSRPQAILYQPRNMAVLLDHVATLLETQAIMCNVVIVRRYNTASLNVSCDENQVKQVFINLVKNAIEAMPEGGTVTLEARMEADELLIAVRDEGIGIPEDKLGKLGQPFYTTKDKGTGLGLMISMNIIEHHEGRVRVYSQVGKGTEFQVLLPVVRPPETAAEHGFPLN</sequence>
<dbReference type="InterPro" id="IPR005467">
    <property type="entry name" value="His_kinase_dom"/>
</dbReference>
<dbReference type="PROSITE" id="PS50109">
    <property type="entry name" value="HIS_KIN"/>
    <property type="match status" value="1"/>
</dbReference>
<name>A0A927C9Y5_9BACL</name>
<dbReference type="GO" id="GO:0006355">
    <property type="term" value="P:regulation of DNA-templated transcription"/>
    <property type="evidence" value="ECO:0007669"/>
    <property type="project" value="InterPro"/>
</dbReference>
<dbReference type="Pfam" id="PF03707">
    <property type="entry name" value="MHYT"/>
    <property type="match status" value="2"/>
</dbReference>
<feature type="domain" description="PAC" evidence="12">
    <location>
        <begin position="443"/>
        <end position="495"/>
    </location>
</feature>
<dbReference type="InterPro" id="IPR003594">
    <property type="entry name" value="HATPase_dom"/>
</dbReference>
<dbReference type="GO" id="GO:0005524">
    <property type="term" value="F:ATP binding"/>
    <property type="evidence" value="ECO:0007669"/>
    <property type="project" value="UniProtKB-KW"/>
</dbReference>
<organism evidence="14 15">
    <name type="scientific">Paenibacillus oceani</name>
    <dbReference type="NCBI Taxonomy" id="2772510"/>
    <lineage>
        <taxon>Bacteria</taxon>
        <taxon>Bacillati</taxon>
        <taxon>Bacillota</taxon>
        <taxon>Bacilli</taxon>
        <taxon>Bacillales</taxon>
        <taxon>Paenibacillaceae</taxon>
        <taxon>Paenibacillus</taxon>
    </lineage>
</organism>
<dbReference type="SUPFAM" id="SSF47384">
    <property type="entry name" value="Homodimeric domain of signal transducing histidine kinase"/>
    <property type="match status" value="1"/>
</dbReference>
<dbReference type="PROSITE" id="PS50112">
    <property type="entry name" value="PAS"/>
    <property type="match status" value="3"/>
</dbReference>
<reference evidence="14" key="1">
    <citation type="submission" date="2020-09" db="EMBL/GenBank/DDBJ databases">
        <title>A novel bacterium of genus Paenibacillus, isolated from South China Sea.</title>
        <authorList>
            <person name="Huang H."/>
            <person name="Mo K."/>
            <person name="Hu Y."/>
        </authorList>
    </citation>
    <scope>NUCLEOTIDE SEQUENCE</scope>
    <source>
        <strain evidence="14">IB182363</strain>
    </source>
</reference>
<dbReference type="InterPro" id="IPR036097">
    <property type="entry name" value="HisK_dim/P_sf"/>
</dbReference>
<dbReference type="Pfam" id="PF00989">
    <property type="entry name" value="PAS"/>
    <property type="match status" value="3"/>
</dbReference>
<dbReference type="Gene3D" id="3.30.450.20">
    <property type="entry name" value="PAS domain"/>
    <property type="match status" value="3"/>
</dbReference>
<keyword evidence="4" id="KW-0808">Transferase</keyword>
<dbReference type="InterPro" id="IPR000014">
    <property type="entry name" value="PAS"/>
</dbReference>
<dbReference type="NCBIfam" id="TIGR00229">
    <property type="entry name" value="sensory_box"/>
    <property type="match status" value="3"/>
</dbReference>
<dbReference type="InterPro" id="IPR004358">
    <property type="entry name" value="Sig_transdc_His_kin-like_C"/>
</dbReference>
<evidence type="ECO:0000313" key="15">
    <source>
        <dbReference type="Proteomes" id="UP000639396"/>
    </source>
</evidence>
<keyword evidence="3" id="KW-0597">Phosphoprotein</keyword>
<feature type="transmembrane region" description="Helical" evidence="9">
    <location>
        <begin position="139"/>
        <end position="160"/>
    </location>
</feature>
<dbReference type="SMART" id="SM00388">
    <property type="entry name" value="HisKA"/>
    <property type="match status" value="1"/>
</dbReference>
<evidence type="ECO:0000259" key="12">
    <source>
        <dbReference type="PROSITE" id="PS50113"/>
    </source>
</evidence>
<dbReference type="EMBL" id="JACXJA010000022">
    <property type="protein sequence ID" value="MBD2863820.1"/>
    <property type="molecule type" value="Genomic_DNA"/>
</dbReference>
<dbReference type="InterPro" id="IPR000700">
    <property type="entry name" value="PAS-assoc_C"/>
</dbReference>
<dbReference type="SMART" id="SM00086">
    <property type="entry name" value="PAC"/>
    <property type="match status" value="3"/>
</dbReference>
<dbReference type="Pfam" id="PF02518">
    <property type="entry name" value="HATPase_c"/>
    <property type="match status" value="1"/>
</dbReference>
<dbReference type="RefSeq" id="WP_190929445.1">
    <property type="nucleotide sequence ID" value="NZ_JACXJA010000022.1"/>
</dbReference>
<dbReference type="EC" id="2.7.13.3" evidence="2"/>
<dbReference type="PROSITE" id="PS50113">
    <property type="entry name" value="PAC"/>
    <property type="match status" value="1"/>
</dbReference>
<evidence type="ECO:0000256" key="1">
    <source>
        <dbReference type="ARBA" id="ARBA00000085"/>
    </source>
</evidence>
<dbReference type="InterPro" id="IPR001610">
    <property type="entry name" value="PAC"/>
</dbReference>
<evidence type="ECO:0000256" key="3">
    <source>
        <dbReference type="ARBA" id="ARBA00022553"/>
    </source>
</evidence>
<evidence type="ECO:0000256" key="5">
    <source>
        <dbReference type="ARBA" id="ARBA00022741"/>
    </source>
</evidence>
<dbReference type="InterPro" id="IPR003661">
    <property type="entry name" value="HisK_dim/P_dom"/>
</dbReference>
<dbReference type="PROSITE" id="PS50924">
    <property type="entry name" value="MHYT"/>
    <property type="match status" value="1"/>
</dbReference>
<feature type="transmembrane region" description="Helical" evidence="9">
    <location>
        <begin position="105"/>
        <end position="127"/>
    </location>
</feature>
<evidence type="ECO:0000259" key="10">
    <source>
        <dbReference type="PROSITE" id="PS50109"/>
    </source>
</evidence>
<feature type="transmembrane region" description="Helical" evidence="9">
    <location>
        <begin position="167"/>
        <end position="191"/>
    </location>
</feature>
<comment type="catalytic activity">
    <reaction evidence="1">
        <text>ATP + protein L-histidine = ADP + protein N-phospho-L-histidine.</text>
        <dbReference type="EC" id="2.7.13.3"/>
    </reaction>
</comment>
<keyword evidence="9" id="KW-1133">Transmembrane helix</keyword>
<dbReference type="InterPro" id="IPR035965">
    <property type="entry name" value="PAS-like_dom_sf"/>
</dbReference>
<dbReference type="SUPFAM" id="SSF55785">
    <property type="entry name" value="PYP-like sensor domain (PAS domain)"/>
    <property type="match status" value="3"/>
</dbReference>
<protein>
    <recommendedName>
        <fullName evidence="2">histidine kinase</fullName>
        <ecNumber evidence="2">2.7.13.3</ecNumber>
    </recommendedName>
</protein>
<dbReference type="SMART" id="SM00091">
    <property type="entry name" value="PAS"/>
    <property type="match status" value="3"/>
</dbReference>
<feature type="domain" description="MHYT" evidence="13">
    <location>
        <begin position="8"/>
        <end position="195"/>
    </location>
</feature>
<accession>A0A927C9Y5</accession>
<dbReference type="Pfam" id="PF00512">
    <property type="entry name" value="HisKA"/>
    <property type="match status" value="1"/>
</dbReference>
<gene>
    <name evidence="14" type="ORF">IDH45_17665</name>
</gene>
<comment type="caution">
    <text evidence="14">The sequence shown here is derived from an EMBL/GenBank/DDBJ whole genome shotgun (WGS) entry which is preliminary data.</text>
</comment>
<dbReference type="SUPFAM" id="SSF55874">
    <property type="entry name" value="ATPase domain of HSP90 chaperone/DNA topoisomerase II/histidine kinase"/>
    <property type="match status" value="1"/>
</dbReference>
<keyword evidence="15" id="KW-1185">Reference proteome</keyword>
<dbReference type="Gene3D" id="1.10.287.130">
    <property type="match status" value="1"/>
</dbReference>
<dbReference type="Proteomes" id="UP000639396">
    <property type="component" value="Unassembled WGS sequence"/>
</dbReference>
<dbReference type="InterPro" id="IPR005330">
    <property type="entry name" value="MHYT_dom"/>
</dbReference>
<evidence type="ECO:0000256" key="6">
    <source>
        <dbReference type="ARBA" id="ARBA00022777"/>
    </source>
</evidence>
<dbReference type="PRINTS" id="PR00344">
    <property type="entry name" value="BCTRLSENSOR"/>
</dbReference>
<keyword evidence="5" id="KW-0547">Nucleotide-binding</keyword>
<evidence type="ECO:0000259" key="11">
    <source>
        <dbReference type="PROSITE" id="PS50112"/>
    </source>
</evidence>
<dbReference type="GO" id="GO:0000155">
    <property type="term" value="F:phosphorelay sensor kinase activity"/>
    <property type="evidence" value="ECO:0007669"/>
    <property type="project" value="InterPro"/>
</dbReference>
<dbReference type="CDD" id="cd00130">
    <property type="entry name" value="PAS"/>
    <property type="match status" value="3"/>
</dbReference>
<dbReference type="SMART" id="SM00387">
    <property type="entry name" value="HATPase_c"/>
    <property type="match status" value="1"/>
</dbReference>
<keyword evidence="9" id="KW-0812">Transmembrane</keyword>
<keyword evidence="6" id="KW-0418">Kinase</keyword>
<dbReference type="Gene3D" id="3.30.565.10">
    <property type="entry name" value="Histidine kinase-like ATPase, C-terminal domain"/>
    <property type="match status" value="1"/>
</dbReference>
<dbReference type="InterPro" id="IPR036890">
    <property type="entry name" value="HATPase_C_sf"/>
</dbReference>
<feature type="transmembrane region" description="Helical" evidence="9">
    <location>
        <begin position="43"/>
        <end position="62"/>
    </location>
</feature>
<dbReference type="PANTHER" id="PTHR43065">
    <property type="entry name" value="SENSOR HISTIDINE KINASE"/>
    <property type="match status" value="1"/>
</dbReference>
<keyword evidence="9" id="KW-0472">Membrane</keyword>
<proteinExistence type="predicted"/>
<feature type="domain" description="PAS" evidence="11">
    <location>
        <begin position="364"/>
        <end position="409"/>
    </location>
</feature>
<dbReference type="PANTHER" id="PTHR43065:SF34">
    <property type="entry name" value="SPORULATION KINASE A"/>
    <property type="match status" value="1"/>
</dbReference>
<feature type="domain" description="PAS" evidence="11">
    <location>
        <begin position="496"/>
        <end position="550"/>
    </location>
</feature>
<dbReference type="GO" id="GO:0016020">
    <property type="term" value="C:membrane"/>
    <property type="evidence" value="ECO:0007669"/>
    <property type="project" value="UniProtKB-UniRule"/>
</dbReference>
<feature type="transmembrane region" description="Helical" evidence="9">
    <location>
        <begin position="211"/>
        <end position="233"/>
    </location>
</feature>
<feature type="transmembrane region" description="Helical" evidence="9">
    <location>
        <begin position="12"/>
        <end position="31"/>
    </location>
</feature>
<feature type="domain" description="Histidine kinase" evidence="10">
    <location>
        <begin position="633"/>
        <end position="835"/>
    </location>
</feature>